<feature type="chain" id="PRO_5045310199" description="tRNA (Guanine-N1)-methyltransferase" evidence="3">
    <location>
        <begin position="22"/>
        <end position="203"/>
    </location>
</feature>
<dbReference type="EMBL" id="FNQC01000002">
    <property type="protein sequence ID" value="SDY62093.1"/>
    <property type="molecule type" value="Genomic_DNA"/>
</dbReference>
<feature type="coiled-coil region" evidence="1">
    <location>
        <begin position="162"/>
        <end position="193"/>
    </location>
</feature>
<keyword evidence="2" id="KW-1133">Transmembrane helix</keyword>
<feature type="signal peptide" evidence="3">
    <location>
        <begin position="1"/>
        <end position="21"/>
    </location>
</feature>
<keyword evidence="1" id="KW-0175">Coiled coil</keyword>
<name>A0A1H3LCD5_9BACT</name>
<organism evidence="4 5">
    <name type="scientific">Rhodonellum ikkaensis</name>
    <dbReference type="NCBI Taxonomy" id="336829"/>
    <lineage>
        <taxon>Bacteria</taxon>
        <taxon>Pseudomonadati</taxon>
        <taxon>Bacteroidota</taxon>
        <taxon>Cytophagia</taxon>
        <taxon>Cytophagales</taxon>
        <taxon>Cytophagaceae</taxon>
        <taxon>Rhodonellum</taxon>
    </lineage>
</organism>
<protein>
    <recommendedName>
        <fullName evidence="6">tRNA (Guanine-N1)-methyltransferase</fullName>
    </recommendedName>
</protein>
<accession>A0A1H3LCD5</accession>
<feature type="transmembrane region" description="Helical" evidence="2">
    <location>
        <begin position="136"/>
        <end position="155"/>
    </location>
</feature>
<evidence type="ECO:0000256" key="1">
    <source>
        <dbReference type="SAM" id="Coils"/>
    </source>
</evidence>
<proteinExistence type="predicted"/>
<keyword evidence="2" id="KW-0812">Transmembrane</keyword>
<comment type="caution">
    <text evidence="4">The sequence shown here is derived from an EMBL/GenBank/DDBJ whole genome shotgun (WGS) entry which is preliminary data.</text>
</comment>
<evidence type="ECO:0000313" key="4">
    <source>
        <dbReference type="EMBL" id="SDY62093.1"/>
    </source>
</evidence>
<keyword evidence="3" id="KW-0732">Signal</keyword>
<dbReference type="Proteomes" id="UP000199663">
    <property type="component" value="Unassembled WGS sequence"/>
</dbReference>
<dbReference type="RefSeq" id="WP_019596369.1">
    <property type="nucleotide sequence ID" value="NZ_FNQC01000002.1"/>
</dbReference>
<evidence type="ECO:0000256" key="2">
    <source>
        <dbReference type="SAM" id="Phobius"/>
    </source>
</evidence>
<evidence type="ECO:0000256" key="3">
    <source>
        <dbReference type="SAM" id="SignalP"/>
    </source>
</evidence>
<sequence>MKKSYTITFFTFFLVVFASFAQDTTPVEEPSTGSLNSGTISSQFDYLKSVSNNFQEYKVIKRTNLDKIEKNVLDSLKVFKDQLLAVNQQLAEKREKMLTIEAEMNANLEELKAAEEARDSFSFMGMAIHKSAYNSLMWTIVAGLAVALGFFLFKYSQSHKVITRAENNLNETVEEFEQHRKNTLERERKLKRELVDAMNGKKS</sequence>
<keyword evidence="2" id="KW-0472">Membrane</keyword>
<reference evidence="4 5" key="1">
    <citation type="submission" date="2016-10" db="EMBL/GenBank/DDBJ databases">
        <authorList>
            <person name="Varghese N."/>
            <person name="Submissions S."/>
        </authorList>
    </citation>
    <scope>NUCLEOTIDE SEQUENCE [LARGE SCALE GENOMIC DNA]</scope>
    <source>
        <strain evidence="4 5">DSM 17997</strain>
    </source>
</reference>
<feature type="coiled-coil region" evidence="1">
    <location>
        <begin position="76"/>
        <end position="117"/>
    </location>
</feature>
<keyword evidence="5" id="KW-1185">Reference proteome</keyword>
<evidence type="ECO:0008006" key="6">
    <source>
        <dbReference type="Google" id="ProtNLM"/>
    </source>
</evidence>
<evidence type="ECO:0000313" key="5">
    <source>
        <dbReference type="Proteomes" id="UP000199663"/>
    </source>
</evidence>
<gene>
    <name evidence="4" type="ORF">SAMN05444412_1023</name>
</gene>